<sequence>MNSTEIQEYFSSSMVIFENNDIINQSLSKDTADILYKIGLPNHNTFGGDYEFFGNVELLDGKYLKIGTKNTFMNEPFGLCIDIETQQIIGRTHYSEGVRTYTINKNLKTYLEYLYTFKRFSNEVKIPQTLGEYHLHHEKYALELKNRLVAIDKDDVYTDFWHSSIGEMELGVI</sequence>
<accession>A0ABS5PH43</accession>
<proteinExistence type="predicted"/>
<dbReference type="EMBL" id="JAGYVZ010000029">
    <property type="protein sequence ID" value="MBS7233628.1"/>
    <property type="molecule type" value="Genomic_DNA"/>
</dbReference>
<evidence type="ECO:0008006" key="3">
    <source>
        <dbReference type="Google" id="ProtNLM"/>
    </source>
</evidence>
<protein>
    <recommendedName>
        <fullName evidence="3">SUKH-4 immunity protein of toxin-antitoxin system</fullName>
    </recommendedName>
</protein>
<organism evidence="1 2">
    <name type="scientific">Flavobacterium psychroterrae</name>
    <dbReference type="NCBI Taxonomy" id="2133767"/>
    <lineage>
        <taxon>Bacteria</taxon>
        <taxon>Pseudomonadati</taxon>
        <taxon>Bacteroidota</taxon>
        <taxon>Flavobacteriia</taxon>
        <taxon>Flavobacteriales</taxon>
        <taxon>Flavobacteriaceae</taxon>
        <taxon>Flavobacterium</taxon>
    </lineage>
</organism>
<name>A0ABS5PH43_9FLAO</name>
<gene>
    <name evidence="1" type="ORF">KHA90_21675</name>
</gene>
<dbReference type="Proteomes" id="UP000722625">
    <property type="component" value="Unassembled WGS sequence"/>
</dbReference>
<reference evidence="1 2" key="1">
    <citation type="journal article" date="2018" name="Int. J. Syst. Evol. Microbiol.">
        <title>Flavobacterium chryseum sp. nov. and Flavobacterium psychroterrae sp. nov., novel environmental bacteria isolated from Antarctica.</title>
        <authorList>
            <person name="Kralova S."/>
            <person name="Svec P."/>
            <person name="Busse H.J."/>
            <person name="Stankova E."/>
            <person name="Vaczi P."/>
            <person name="Sedlacek I."/>
        </authorList>
    </citation>
    <scope>NUCLEOTIDE SEQUENCE [LARGE SCALE GENOMIC DNA]</scope>
    <source>
        <strain evidence="1 2">CCM 8827</strain>
    </source>
</reference>
<evidence type="ECO:0000313" key="2">
    <source>
        <dbReference type="Proteomes" id="UP000722625"/>
    </source>
</evidence>
<evidence type="ECO:0000313" key="1">
    <source>
        <dbReference type="EMBL" id="MBS7233628.1"/>
    </source>
</evidence>
<keyword evidence="2" id="KW-1185">Reference proteome</keyword>
<dbReference type="RefSeq" id="WP_213306499.1">
    <property type="nucleotide sequence ID" value="NZ_JAGYVZ010000029.1"/>
</dbReference>
<comment type="caution">
    <text evidence="1">The sequence shown here is derived from an EMBL/GenBank/DDBJ whole genome shotgun (WGS) entry which is preliminary data.</text>
</comment>